<feature type="transmembrane region" description="Helical" evidence="7">
    <location>
        <begin position="323"/>
        <end position="345"/>
    </location>
</feature>
<dbReference type="PROSITE" id="PS50850">
    <property type="entry name" value="MFS"/>
    <property type="match status" value="1"/>
</dbReference>
<feature type="transmembrane region" description="Helical" evidence="7">
    <location>
        <begin position="265"/>
        <end position="283"/>
    </location>
</feature>
<evidence type="ECO:0000256" key="5">
    <source>
        <dbReference type="ARBA" id="ARBA00022989"/>
    </source>
</evidence>
<evidence type="ECO:0000256" key="1">
    <source>
        <dbReference type="ARBA" id="ARBA00004651"/>
    </source>
</evidence>
<dbReference type="InterPro" id="IPR036259">
    <property type="entry name" value="MFS_trans_sf"/>
</dbReference>
<evidence type="ECO:0000256" key="6">
    <source>
        <dbReference type="ARBA" id="ARBA00023136"/>
    </source>
</evidence>
<evidence type="ECO:0000256" key="4">
    <source>
        <dbReference type="ARBA" id="ARBA00022692"/>
    </source>
</evidence>
<keyword evidence="6 7" id="KW-0472">Membrane</keyword>
<feature type="transmembrane region" description="Helical" evidence="7">
    <location>
        <begin position="388"/>
        <end position="407"/>
    </location>
</feature>
<keyword evidence="5 7" id="KW-1133">Transmembrane helix</keyword>
<feature type="transmembrane region" description="Helical" evidence="7">
    <location>
        <begin position="89"/>
        <end position="107"/>
    </location>
</feature>
<evidence type="ECO:0000259" key="8">
    <source>
        <dbReference type="PROSITE" id="PS50850"/>
    </source>
</evidence>
<accession>A0ABY8E4L2</accession>
<keyword evidence="4 7" id="KW-0812">Transmembrane</keyword>
<evidence type="ECO:0000256" key="7">
    <source>
        <dbReference type="SAM" id="Phobius"/>
    </source>
</evidence>
<evidence type="ECO:0000256" key="3">
    <source>
        <dbReference type="ARBA" id="ARBA00022475"/>
    </source>
</evidence>
<dbReference type="InterPro" id="IPR004748">
    <property type="entry name" value="Polyol_permease-like"/>
</dbReference>
<gene>
    <name evidence="9" type="ORF">OM418_07770</name>
</gene>
<dbReference type="Pfam" id="PF07690">
    <property type="entry name" value="MFS_1"/>
    <property type="match status" value="1"/>
</dbReference>
<comment type="subcellular location">
    <subcellularLocation>
        <location evidence="1">Cell membrane</location>
        <topology evidence="1">Multi-pass membrane protein</topology>
    </subcellularLocation>
</comment>
<dbReference type="CDD" id="cd17337">
    <property type="entry name" value="MFS_CsbX"/>
    <property type="match status" value="1"/>
</dbReference>
<evidence type="ECO:0000313" key="10">
    <source>
        <dbReference type="Proteomes" id="UP001219309"/>
    </source>
</evidence>
<feature type="transmembrane region" description="Helical" evidence="7">
    <location>
        <begin position="295"/>
        <end position="317"/>
    </location>
</feature>
<feature type="transmembrane region" description="Helical" evidence="7">
    <location>
        <begin position="180"/>
        <end position="199"/>
    </location>
</feature>
<keyword evidence="10" id="KW-1185">Reference proteome</keyword>
<feature type="transmembrane region" description="Helical" evidence="7">
    <location>
        <begin position="357"/>
        <end position="382"/>
    </location>
</feature>
<dbReference type="RefSeq" id="WP_277718582.1">
    <property type="nucleotide sequence ID" value="NZ_CP110533.1"/>
</dbReference>
<evidence type="ECO:0000313" key="9">
    <source>
        <dbReference type="EMBL" id="WFC84096.1"/>
    </source>
</evidence>
<keyword evidence="2" id="KW-0813">Transport</keyword>
<proteinExistence type="predicted"/>
<dbReference type="Proteomes" id="UP001219309">
    <property type="component" value="Chromosome"/>
</dbReference>
<keyword evidence="3" id="KW-1003">Cell membrane</keyword>
<dbReference type="InterPro" id="IPR020846">
    <property type="entry name" value="MFS_dom"/>
</dbReference>
<dbReference type="InterPro" id="IPR050171">
    <property type="entry name" value="MFS_Transporters"/>
</dbReference>
<dbReference type="PANTHER" id="PTHR23517">
    <property type="entry name" value="RESISTANCE PROTEIN MDTM, PUTATIVE-RELATED-RELATED"/>
    <property type="match status" value="1"/>
</dbReference>
<dbReference type="Gene3D" id="1.20.1250.20">
    <property type="entry name" value="MFS general substrate transporter like domains"/>
    <property type="match status" value="2"/>
</dbReference>
<feature type="transmembrane region" description="Helical" evidence="7">
    <location>
        <begin position="149"/>
        <end position="168"/>
    </location>
</feature>
<name>A0ABY8E4L2_9ENTR</name>
<dbReference type="SUPFAM" id="SSF103473">
    <property type="entry name" value="MFS general substrate transporter"/>
    <property type="match status" value="1"/>
</dbReference>
<evidence type="ECO:0000256" key="2">
    <source>
        <dbReference type="ARBA" id="ARBA00022448"/>
    </source>
</evidence>
<feature type="transmembrane region" description="Helical" evidence="7">
    <location>
        <begin position="21"/>
        <end position="38"/>
    </location>
</feature>
<feature type="transmembrane region" description="Helical" evidence="7">
    <location>
        <begin position="119"/>
        <end position="137"/>
    </location>
</feature>
<organism evidence="9 10">
    <name type="scientific">Enterobacter quasiroggenkampii</name>
    <dbReference type="NCBI Taxonomy" id="2497436"/>
    <lineage>
        <taxon>Bacteria</taxon>
        <taxon>Pseudomonadati</taxon>
        <taxon>Pseudomonadota</taxon>
        <taxon>Gammaproteobacteria</taxon>
        <taxon>Enterobacterales</taxon>
        <taxon>Enterobacteriaceae</taxon>
        <taxon>Enterobacter</taxon>
    </lineage>
</organism>
<dbReference type="EMBL" id="CP110533">
    <property type="protein sequence ID" value="WFC84096.1"/>
    <property type="molecule type" value="Genomic_DNA"/>
</dbReference>
<dbReference type="NCBIfam" id="TIGR00897">
    <property type="entry name" value="2A0118"/>
    <property type="match status" value="1"/>
</dbReference>
<feature type="transmembrane region" description="Helical" evidence="7">
    <location>
        <begin position="58"/>
        <end position="82"/>
    </location>
</feature>
<sequence length="416" mass="45284">MTEHNLVIQQGIWARIGLPRELSWGFIGVFLFITGATIEQSWLASLLQQRGFDPVEISLLSSIFGLCVAAVSWFSGIGAGVLGVRRLMWIATVVYFIGSVPFIFVALPQNNYPLMVATYALRGVAYPLFAYSFLVWINQRCESRILGRAVSWFWIAFGVGMTIVGPWYSSMMLARMGETGTLLSGFAFVLCGGFCALVLNQDRPVFRDGYPLRTALLEGIIVLVREPKMRLAVVVKTINDIGKFSLVILMPVYLPQFGFSIAEWLTVWGLVNIVNIFASYLFGWLGDCLGWRKTVMWFSGTLCGVASIAVCYAPVLFGHSTLALFLALALYAIGLGAFGPLSALIPSLLPENKGAAISCLNLGSGLSNFAGPFIVTVCVAPLGVEGTLWVIAVLYFTASLMTVPLRLPQTAARPNA</sequence>
<reference evidence="9 10" key="1">
    <citation type="submission" date="2022-10" db="EMBL/GenBank/DDBJ databases">
        <title>Dissemination of Carbapenem-producing Enterobacteriaceae in the natural water sources, Central Thailand.</title>
        <authorList>
            <person name="Songsaeng W."/>
            <person name="Prapasarakul N."/>
            <person name="Am-In N."/>
            <person name="Wongsurawat T."/>
            <person name="Sirichokchatchawan W."/>
        </authorList>
    </citation>
    <scope>NUCLEOTIDE SEQUENCE [LARGE SCALE GENOMIC DNA]</scope>
    <source>
        <strain evidence="9 10">WS12-3</strain>
    </source>
</reference>
<feature type="transmembrane region" description="Helical" evidence="7">
    <location>
        <begin position="233"/>
        <end position="253"/>
    </location>
</feature>
<protein>
    <submittedName>
        <fullName evidence="9">MFS transporter</fullName>
    </submittedName>
</protein>
<dbReference type="InterPro" id="IPR011701">
    <property type="entry name" value="MFS"/>
</dbReference>
<feature type="domain" description="Major facilitator superfamily (MFS) profile" evidence="8">
    <location>
        <begin position="228"/>
        <end position="416"/>
    </location>
</feature>